<dbReference type="InterPro" id="IPR040079">
    <property type="entry name" value="Glutathione_S-Trfase"/>
</dbReference>
<dbReference type="RefSeq" id="WP_310455928.1">
    <property type="nucleotide sequence ID" value="NZ_JAVKPH010000003.1"/>
</dbReference>
<accession>A0ABU1F5H2</accession>
<sequence length="210" mass="22648">MPPPLTLYYRPGTCALGPLIALEECGAAYAAVDLSQDRAALLRINPRGKVPVLRMGDHSLRECVAILDLIAALHPAAGLMPRDPLDRAECLSLLAWYASTLHIDYRRFLKPAVFSADPAAHAGISDRGRAAFQAGLAELDGMLAGRRWALGDSYSLADGYALVFVNWAVTSGLFLPDWQALAGWTRRMLARPAVGRALARMDSPLPAWAG</sequence>
<proteinExistence type="predicted"/>
<dbReference type="PANTHER" id="PTHR44051:SF8">
    <property type="entry name" value="GLUTATHIONE S-TRANSFERASE GSTA"/>
    <property type="match status" value="1"/>
</dbReference>
<dbReference type="PROSITE" id="PS50404">
    <property type="entry name" value="GST_NTER"/>
    <property type="match status" value="1"/>
</dbReference>
<dbReference type="Proteomes" id="UP001247754">
    <property type="component" value="Unassembled WGS sequence"/>
</dbReference>
<dbReference type="SUPFAM" id="SSF47616">
    <property type="entry name" value="GST C-terminal domain-like"/>
    <property type="match status" value="1"/>
</dbReference>
<feature type="domain" description="GST C-terminal" evidence="2">
    <location>
        <begin position="83"/>
        <end position="205"/>
    </location>
</feature>
<organism evidence="3 4">
    <name type="scientific">Ruixingdingia sedimenti</name>
    <dbReference type="NCBI Taxonomy" id="3073604"/>
    <lineage>
        <taxon>Bacteria</taxon>
        <taxon>Pseudomonadati</taxon>
        <taxon>Pseudomonadota</taxon>
        <taxon>Alphaproteobacteria</taxon>
        <taxon>Rhodobacterales</taxon>
        <taxon>Paracoccaceae</taxon>
        <taxon>Ruixingdingia</taxon>
    </lineage>
</organism>
<dbReference type="SUPFAM" id="SSF52833">
    <property type="entry name" value="Thioredoxin-like"/>
    <property type="match status" value="1"/>
</dbReference>
<dbReference type="PANTHER" id="PTHR44051">
    <property type="entry name" value="GLUTATHIONE S-TRANSFERASE-RELATED"/>
    <property type="match status" value="1"/>
</dbReference>
<evidence type="ECO:0000259" key="2">
    <source>
        <dbReference type="PROSITE" id="PS50405"/>
    </source>
</evidence>
<dbReference type="SFLD" id="SFLDG01150">
    <property type="entry name" value="Main.1:_Beta-like"/>
    <property type="match status" value="1"/>
</dbReference>
<evidence type="ECO:0000313" key="3">
    <source>
        <dbReference type="EMBL" id="MDR5651677.1"/>
    </source>
</evidence>
<dbReference type="Pfam" id="PF13417">
    <property type="entry name" value="GST_N_3"/>
    <property type="match status" value="1"/>
</dbReference>
<evidence type="ECO:0000313" key="4">
    <source>
        <dbReference type="Proteomes" id="UP001247754"/>
    </source>
</evidence>
<dbReference type="Gene3D" id="1.20.1050.10">
    <property type="match status" value="1"/>
</dbReference>
<dbReference type="InterPro" id="IPR004045">
    <property type="entry name" value="Glutathione_S-Trfase_N"/>
</dbReference>
<reference evidence="3 4" key="1">
    <citation type="submission" date="2023-09" db="EMBL/GenBank/DDBJ databases">
        <title>Xinfangfangia sedmenti sp. nov., isolated the sedment.</title>
        <authorList>
            <person name="Xu L."/>
        </authorList>
    </citation>
    <scope>NUCLEOTIDE SEQUENCE [LARGE SCALE GENOMIC DNA]</scope>
    <source>
        <strain evidence="3 4">LG-4</strain>
    </source>
</reference>
<dbReference type="SFLD" id="SFLDG00358">
    <property type="entry name" value="Main_(cytGST)"/>
    <property type="match status" value="1"/>
</dbReference>
<dbReference type="Pfam" id="PF13410">
    <property type="entry name" value="GST_C_2"/>
    <property type="match status" value="1"/>
</dbReference>
<feature type="domain" description="GST N-terminal" evidence="1">
    <location>
        <begin position="2"/>
        <end position="78"/>
    </location>
</feature>
<evidence type="ECO:0000259" key="1">
    <source>
        <dbReference type="PROSITE" id="PS50404"/>
    </source>
</evidence>
<keyword evidence="4" id="KW-1185">Reference proteome</keyword>
<protein>
    <submittedName>
        <fullName evidence="3">Glutathione S-transferase family protein</fullName>
    </submittedName>
</protein>
<dbReference type="EMBL" id="JAVKPH010000003">
    <property type="protein sequence ID" value="MDR5651677.1"/>
    <property type="molecule type" value="Genomic_DNA"/>
</dbReference>
<dbReference type="InterPro" id="IPR036249">
    <property type="entry name" value="Thioredoxin-like_sf"/>
</dbReference>
<dbReference type="Gene3D" id="3.40.30.10">
    <property type="entry name" value="Glutaredoxin"/>
    <property type="match status" value="1"/>
</dbReference>
<dbReference type="CDD" id="cd03057">
    <property type="entry name" value="GST_N_Beta"/>
    <property type="match status" value="1"/>
</dbReference>
<dbReference type="InterPro" id="IPR010987">
    <property type="entry name" value="Glutathione-S-Trfase_C-like"/>
</dbReference>
<gene>
    <name evidence="3" type="ORF">RGD00_03605</name>
</gene>
<comment type="caution">
    <text evidence="3">The sequence shown here is derived from an EMBL/GenBank/DDBJ whole genome shotgun (WGS) entry which is preliminary data.</text>
</comment>
<dbReference type="SFLD" id="SFLDS00019">
    <property type="entry name" value="Glutathione_Transferase_(cytos"/>
    <property type="match status" value="1"/>
</dbReference>
<dbReference type="PROSITE" id="PS50405">
    <property type="entry name" value="GST_CTER"/>
    <property type="match status" value="1"/>
</dbReference>
<dbReference type="InterPro" id="IPR036282">
    <property type="entry name" value="Glutathione-S-Trfase_C_sf"/>
</dbReference>
<name>A0ABU1F5H2_9RHOB</name>